<dbReference type="EMBL" id="JBJQND010000015">
    <property type="protein sequence ID" value="KAL3852457.1"/>
    <property type="molecule type" value="Genomic_DNA"/>
</dbReference>
<dbReference type="AlphaFoldDB" id="A0ABD3UW67"/>
<organism evidence="2 3">
    <name type="scientific">Sinanodonta woodiana</name>
    <name type="common">Chinese pond mussel</name>
    <name type="synonym">Anodonta woodiana</name>
    <dbReference type="NCBI Taxonomy" id="1069815"/>
    <lineage>
        <taxon>Eukaryota</taxon>
        <taxon>Metazoa</taxon>
        <taxon>Spiralia</taxon>
        <taxon>Lophotrochozoa</taxon>
        <taxon>Mollusca</taxon>
        <taxon>Bivalvia</taxon>
        <taxon>Autobranchia</taxon>
        <taxon>Heteroconchia</taxon>
        <taxon>Palaeoheterodonta</taxon>
        <taxon>Unionida</taxon>
        <taxon>Unionoidea</taxon>
        <taxon>Unionidae</taxon>
        <taxon>Unioninae</taxon>
        <taxon>Sinanodonta</taxon>
    </lineage>
</organism>
<feature type="chain" id="PRO_5044756979" evidence="1">
    <location>
        <begin position="24"/>
        <end position="170"/>
    </location>
</feature>
<gene>
    <name evidence="2" type="ORF">ACJMK2_016091</name>
</gene>
<reference evidence="2 3" key="1">
    <citation type="submission" date="2024-11" db="EMBL/GenBank/DDBJ databases">
        <title>Chromosome-level genome assembly of the freshwater bivalve Anodonta woodiana.</title>
        <authorList>
            <person name="Chen X."/>
        </authorList>
    </citation>
    <scope>NUCLEOTIDE SEQUENCE [LARGE SCALE GENOMIC DNA]</scope>
    <source>
        <strain evidence="2">MN2024</strain>
        <tissue evidence="2">Gills</tissue>
    </source>
</reference>
<accession>A0ABD3UW67</accession>
<sequence length="170" mass="18960">MSMVANYFLGAVILTLITDIAFGTDVCLCPADIFRFLPDCCSIPSHTTKIWTTQKPLLDTSWTTRMVWYVKTTTKKLIWKRSVTRILPNMENLTSNPEMNLNVSRTGTYAYGESVIEGWPPSYTLASLCQPIAPPPYTMGSHSEHVVLVAPPPYTPTSPSVPPPPYSEYI</sequence>
<evidence type="ECO:0000313" key="2">
    <source>
        <dbReference type="EMBL" id="KAL3852457.1"/>
    </source>
</evidence>
<keyword evidence="1" id="KW-0732">Signal</keyword>
<evidence type="ECO:0000313" key="3">
    <source>
        <dbReference type="Proteomes" id="UP001634394"/>
    </source>
</evidence>
<proteinExistence type="predicted"/>
<protein>
    <submittedName>
        <fullName evidence="2">Uncharacterized protein</fullName>
    </submittedName>
</protein>
<evidence type="ECO:0000256" key="1">
    <source>
        <dbReference type="SAM" id="SignalP"/>
    </source>
</evidence>
<feature type="signal peptide" evidence="1">
    <location>
        <begin position="1"/>
        <end position="23"/>
    </location>
</feature>
<keyword evidence="3" id="KW-1185">Reference proteome</keyword>
<dbReference type="Proteomes" id="UP001634394">
    <property type="component" value="Unassembled WGS sequence"/>
</dbReference>
<comment type="caution">
    <text evidence="2">The sequence shown here is derived from an EMBL/GenBank/DDBJ whole genome shotgun (WGS) entry which is preliminary data.</text>
</comment>
<name>A0ABD3UW67_SINWO</name>